<dbReference type="EC" id="2.4.1.129" evidence="13"/>
<keyword evidence="3" id="KW-1003">Cell membrane</keyword>
<evidence type="ECO:0000259" key="12">
    <source>
        <dbReference type="Pfam" id="PF03717"/>
    </source>
</evidence>
<dbReference type="PANTHER" id="PTHR30627:SF2">
    <property type="entry name" value="PEPTIDOGLYCAN D,D-TRANSPEPTIDASE MRDA"/>
    <property type="match status" value="1"/>
</dbReference>
<dbReference type="Gene3D" id="3.90.1310.10">
    <property type="entry name" value="Penicillin-binding protein 2a (Domain 2)"/>
    <property type="match status" value="1"/>
</dbReference>
<dbReference type="GO" id="GO:0051301">
    <property type="term" value="P:cell division"/>
    <property type="evidence" value="ECO:0007669"/>
    <property type="project" value="UniProtKB-KW"/>
</dbReference>
<feature type="domain" description="Penicillin-binding protein dimerisation" evidence="12">
    <location>
        <begin position="74"/>
        <end position="317"/>
    </location>
</feature>
<keyword evidence="4 10" id="KW-0812">Transmembrane</keyword>
<evidence type="ECO:0000313" key="14">
    <source>
        <dbReference type="Proteomes" id="UP000008456"/>
    </source>
</evidence>
<evidence type="ECO:0000313" key="13">
    <source>
        <dbReference type="EMBL" id="BAK21063.1"/>
    </source>
</evidence>
<feature type="transmembrane region" description="Helical" evidence="10">
    <location>
        <begin position="26"/>
        <end position="50"/>
    </location>
</feature>
<evidence type="ECO:0000256" key="8">
    <source>
        <dbReference type="ARBA" id="ARBA00023136"/>
    </source>
</evidence>
<dbReference type="GO" id="GO:0008658">
    <property type="term" value="F:penicillin binding"/>
    <property type="evidence" value="ECO:0007669"/>
    <property type="project" value="InterPro"/>
</dbReference>
<dbReference type="SUPFAM" id="SSF56601">
    <property type="entry name" value="beta-lactamase/transpeptidase-like"/>
    <property type="match status" value="1"/>
</dbReference>
<dbReference type="PANTHER" id="PTHR30627">
    <property type="entry name" value="PEPTIDOGLYCAN D,D-TRANSPEPTIDASE"/>
    <property type="match status" value="1"/>
</dbReference>
<dbReference type="InterPro" id="IPR036138">
    <property type="entry name" value="PBP_dimer_sf"/>
</dbReference>
<evidence type="ECO:0000256" key="2">
    <source>
        <dbReference type="ARBA" id="ARBA00007171"/>
    </source>
</evidence>
<keyword evidence="5" id="KW-0133">Cell shape</keyword>
<evidence type="ECO:0000256" key="10">
    <source>
        <dbReference type="SAM" id="Phobius"/>
    </source>
</evidence>
<dbReference type="GO" id="GO:0009252">
    <property type="term" value="P:peptidoglycan biosynthetic process"/>
    <property type="evidence" value="ECO:0007669"/>
    <property type="project" value="UniProtKB-KW"/>
</dbReference>
<gene>
    <name evidence="13" type="ordered locus">MPTP_0595</name>
</gene>
<dbReference type="GO" id="GO:0071972">
    <property type="term" value="F:peptidoglycan L,D-transpeptidase activity"/>
    <property type="evidence" value="ECO:0007669"/>
    <property type="project" value="TreeGrafter"/>
</dbReference>
<dbReference type="GO" id="GO:0071555">
    <property type="term" value="P:cell wall organization"/>
    <property type="evidence" value="ECO:0007669"/>
    <property type="project" value="UniProtKB-KW"/>
</dbReference>
<keyword evidence="13" id="KW-0132">Cell division</keyword>
<accession>F3Y985</accession>
<keyword evidence="9" id="KW-0961">Cell wall biogenesis/degradation</keyword>
<dbReference type="Pfam" id="PF00905">
    <property type="entry name" value="Transpeptidase"/>
    <property type="match status" value="1"/>
</dbReference>
<reference evidence="13 14" key="1">
    <citation type="journal article" date="2011" name="J. Bacteriol.">
        <title>Complete genome sequence of Melissococcus plutonius ATCC 35311.</title>
        <authorList>
            <person name="Okumura K."/>
            <person name="Arai R."/>
            <person name="Okura M."/>
            <person name="Kirikae T."/>
            <person name="Takamatsu D."/>
            <person name="Osaki M."/>
            <person name="Miyoshi-Akiyama T."/>
        </authorList>
    </citation>
    <scope>NUCLEOTIDE SEQUENCE [LARGE SCALE GENOMIC DNA]</scope>
    <source>
        <strain evidence="14">ATCC 35311 / CIP 104052 / LMG 20360 / NCIMB 702443</strain>
    </source>
</reference>
<keyword evidence="8 10" id="KW-0472">Membrane</keyword>
<dbReference type="Pfam" id="PF03717">
    <property type="entry name" value="PBP_dimer"/>
    <property type="match status" value="1"/>
</dbReference>
<dbReference type="GO" id="GO:0016757">
    <property type="term" value="F:glycosyltransferase activity"/>
    <property type="evidence" value="ECO:0007669"/>
    <property type="project" value="UniProtKB-KW"/>
</dbReference>
<evidence type="ECO:0000256" key="5">
    <source>
        <dbReference type="ARBA" id="ARBA00022960"/>
    </source>
</evidence>
<dbReference type="Proteomes" id="UP000008456">
    <property type="component" value="Chromosome"/>
</dbReference>
<evidence type="ECO:0000259" key="11">
    <source>
        <dbReference type="Pfam" id="PF00905"/>
    </source>
</evidence>
<keyword evidence="6" id="KW-0573">Peptidoglycan synthesis</keyword>
<dbReference type="InterPro" id="IPR012338">
    <property type="entry name" value="Beta-lactam/transpept-like"/>
</dbReference>
<evidence type="ECO:0000256" key="7">
    <source>
        <dbReference type="ARBA" id="ARBA00022989"/>
    </source>
</evidence>
<dbReference type="SUPFAM" id="SSF56519">
    <property type="entry name" value="Penicillin binding protein dimerisation domain"/>
    <property type="match status" value="1"/>
</dbReference>
<reference key="2">
    <citation type="submission" date="2011-04" db="EMBL/GenBank/DDBJ databases">
        <title>Whole genome sequence of Melissococcus plutonius ATCC 35311.</title>
        <authorList>
            <person name="Okumura K."/>
            <person name="Arai R."/>
            <person name="Osaki M."/>
            <person name="Okura M."/>
            <person name="Kirikae T."/>
            <person name="Takamatsu D."/>
            <person name="Akiyama T."/>
        </authorList>
    </citation>
    <scope>NUCLEOTIDE SEQUENCE</scope>
    <source>
        <strain>ATCC 35311</strain>
    </source>
</reference>
<dbReference type="GO" id="GO:0005886">
    <property type="term" value="C:plasma membrane"/>
    <property type="evidence" value="ECO:0007669"/>
    <property type="project" value="UniProtKB-SubCell"/>
</dbReference>
<evidence type="ECO:0000256" key="6">
    <source>
        <dbReference type="ARBA" id="ARBA00022984"/>
    </source>
</evidence>
<dbReference type="InterPro" id="IPR005311">
    <property type="entry name" value="PBP_dimer"/>
</dbReference>
<dbReference type="STRING" id="940190.MPTP_0595"/>
<dbReference type="GO" id="GO:0008360">
    <property type="term" value="P:regulation of cell shape"/>
    <property type="evidence" value="ECO:0007669"/>
    <property type="project" value="UniProtKB-KW"/>
</dbReference>
<keyword evidence="13" id="KW-0808">Transferase</keyword>
<comment type="similarity">
    <text evidence="2">Belongs to the transpeptidase family.</text>
</comment>
<evidence type="ECO:0000256" key="9">
    <source>
        <dbReference type="ARBA" id="ARBA00023316"/>
    </source>
</evidence>
<keyword evidence="13" id="KW-0328">Glycosyltransferase</keyword>
<proteinExistence type="inferred from homology"/>
<dbReference type="EMBL" id="AP012200">
    <property type="protein sequence ID" value="BAK21063.1"/>
    <property type="molecule type" value="Genomic_DNA"/>
</dbReference>
<dbReference type="HOGENOM" id="CLU_009289_7_0_9"/>
<evidence type="ECO:0000256" key="4">
    <source>
        <dbReference type="ARBA" id="ARBA00022692"/>
    </source>
</evidence>
<dbReference type="OrthoDB" id="9770103at2"/>
<protein>
    <submittedName>
        <fullName evidence="13">Cell division protein FtsI, peptidoglycansynthetase</fullName>
        <ecNumber evidence="13">2.4.1.129</ecNumber>
    </submittedName>
</protein>
<comment type="subcellular location">
    <subcellularLocation>
        <location evidence="1">Cell membrane</location>
        <topology evidence="1">Single-pass membrane protein</topology>
    </subcellularLocation>
</comment>
<keyword evidence="14" id="KW-1185">Reference proteome</keyword>
<dbReference type="InterPro" id="IPR050515">
    <property type="entry name" value="Beta-lactam/transpept"/>
</dbReference>
<name>F3Y985_MELPT</name>
<feature type="domain" description="Penicillin-binding protein transpeptidase" evidence="11">
    <location>
        <begin position="365"/>
        <end position="704"/>
    </location>
</feature>
<evidence type="ECO:0000256" key="1">
    <source>
        <dbReference type="ARBA" id="ARBA00004162"/>
    </source>
</evidence>
<keyword evidence="13" id="KW-0131">Cell cycle</keyword>
<dbReference type="Gene3D" id="1.10.10.1230">
    <property type="entry name" value="Penicillin-binding protein, N-terminal non-catalytic domain, head sub-domain"/>
    <property type="match status" value="1"/>
</dbReference>
<keyword evidence="7 10" id="KW-1133">Transmembrane helix</keyword>
<dbReference type="Gene3D" id="3.40.710.10">
    <property type="entry name" value="DD-peptidase/beta-lactamase superfamily"/>
    <property type="match status" value="1"/>
</dbReference>
<sequence>MKNLSNKIKKKNSSLKKNKKTKKAYIPFRLNILFFVIFSLFVILVVRVGYLQIIKGEHFVKQVNENSSLAVTTSTPRGQIYDVNGNLLVGNKATPSITYTRGKKIEGKDILPIANRVNELIDVPVDDNLTERDKKDYWLANPKHLEMAQKRLSKAETTNKDDGKKIDDEGKLYKLTVDKVKTEEIAFDEHTLKAATIFKRMNATPELNTAFIKNKDVTEKEIAVIGEHSAEIAGVFTGMDWDREYTKNNMLRSIFGTVSSEKAGLPEKDINKYLAKGYVRNDRVGTSYLEEEYEPILQGKKAKSEIVLDKDGKIVSQSPTSKGERGENLKLTIDSKFQEKVDQIVQKNFNQIITSGLGAYSPGAYAVVTNPKTGAVLAMSAVKRDLKTNKIESNPLGTIVDLNIPGSVVKGATLTAGYQTGVISGNDVQVDEPIVLAGSPIKRSYFNKTGGPIPITAKESLEYSSNVYMMKLVFKMMHLKYTPGMAFPYQLGDDTVFNKLRKAYSEYGLGVKTGIDIPMESPGYVPSDFKNKEYQPTGGSLLDLSFGQYDTYTALQLAQYVSTIANNGRRMKPYIVDGIYDSNEDSDLGKIKKQTKPKELNKVTIAPEQLKIIQEGFYDVVHGTGPYTTGRGLKDTKIDIAAKTGTAESFIQDANGTPQSTINSNLIAYGPFENPEVAVSVVLPNLSQNATVSPVNQILAKEILNTYYDMYMKK</sequence>
<dbReference type="KEGG" id="mps:MPTP_0595"/>
<organism evidence="13 14">
    <name type="scientific">Melissococcus plutonius (strain ATCC 35311 / DSM 29964 / CIP 104052 / LMG 20360 / NCIMB 702443)</name>
    <dbReference type="NCBI Taxonomy" id="940190"/>
    <lineage>
        <taxon>Bacteria</taxon>
        <taxon>Bacillati</taxon>
        <taxon>Bacillota</taxon>
        <taxon>Bacilli</taxon>
        <taxon>Lactobacillales</taxon>
        <taxon>Enterococcaceae</taxon>
        <taxon>Melissococcus</taxon>
    </lineage>
</organism>
<evidence type="ECO:0000256" key="3">
    <source>
        <dbReference type="ARBA" id="ARBA00022475"/>
    </source>
</evidence>
<dbReference type="RefSeq" id="WP_013773501.1">
    <property type="nucleotide sequence ID" value="NC_015516.1"/>
</dbReference>
<dbReference type="AlphaFoldDB" id="F3Y985"/>
<dbReference type="InterPro" id="IPR001460">
    <property type="entry name" value="PCN-bd_Tpept"/>
</dbReference>